<evidence type="ECO:0000256" key="1">
    <source>
        <dbReference type="SAM" id="MobiDB-lite"/>
    </source>
</evidence>
<feature type="compositionally biased region" description="Polar residues" evidence="1">
    <location>
        <begin position="54"/>
        <end position="64"/>
    </location>
</feature>
<name>A0A4Z2FE07_9TELE</name>
<dbReference type="EMBL" id="SRLO01001307">
    <property type="protein sequence ID" value="TNN39115.1"/>
    <property type="molecule type" value="Genomic_DNA"/>
</dbReference>
<sequence length="158" mass="17763">MAALRRVPDHRIEVHLGNFEMREEIPETSRYEPSPFLSLGVKKKLRVTSERPRSQSQGFRQNANEGHDKDGGLSSPRRLRLRYDGVIKLLASSFIRGVYSPCAGRVCRRSRWDRATLGASVHAEALDYDDDDNNNVNNSRRVVTACSQSEVKGHGVNG</sequence>
<evidence type="ECO:0000313" key="3">
    <source>
        <dbReference type="Proteomes" id="UP000314294"/>
    </source>
</evidence>
<keyword evidence="3" id="KW-1185">Reference proteome</keyword>
<accession>A0A4Z2FE07</accession>
<proteinExistence type="predicted"/>
<feature type="region of interest" description="Disordered" evidence="1">
    <location>
        <begin position="47"/>
        <end position="76"/>
    </location>
</feature>
<comment type="caution">
    <text evidence="2">The sequence shown here is derived from an EMBL/GenBank/DDBJ whole genome shotgun (WGS) entry which is preliminary data.</text>
</comment>
<reference evidence="2 3" key="1">
    <citation type="submission" date="2019-03" db="EMBL/GenBank/DDBJ databases">
        <title>First draft genome of Liparis tanakae, snailfish: a comprehensive survey of snailfish specific genes.</title>
        <authorList>
            <person name="Kim W."/>
            <person name="Song I."/>
            <person name="Jeong J.-H."/>
            <person name="Kim D."/>
            <person name="Kim S."/>
            <person name="Ryu S."/>
            <person name="Song J.Y."/>
            <person name="Lee S.K."/>
        </authorList>
    </citation>
    <scope>NUCLEOTIDE SEQUENCE [LARGE SCALE GENOMIC DNA]</scope>
    <source>
        <tissue evidence="2">Muscle</tissue>
    </source>
</reference>
<evidence type="ECO:0000313" key="2">
    <source>
        <dbReference type="EMBL" id="TNN39115.1"/>
    </source>
</evidence>
<gene>
    <name evidence="2" type="ORF">EYF80_050710</name>
</gene>
<dbReference type="Proteomes" id="UP000314294">
    <property type="component" value="Unassembled WGS sequence"/>
</dbReference>
<protein>
    <submittedName>
        <fullName evidence="2">Uncharacterized protein</fullName>
    </submittedName>
</protein>
<dbReference type="AlphaFoldDB" id="A0A4Z2FE07"/>
<organism evidence="2 3">
    <name type="scientific">Liparis tanakae</name>
    <name type="common">Tanaka's snailfish</name>
    <dbReference type="NCBI Taxonomy" id="230148"/>
    <lineage>
        <taxon>Eukaryota</taxon>
        <taxon>Metazoa</taxon>
        <taxon>Chordata</taxon>
        <taxon>Craniata</taxon>
        <taxon>Vertebrata</taxon>
        <taxon>Euteleostomi</taxon>
        <taxon>Actinopterygii</taxon>
        <taxon>Neopterygii</taxon>
        <taxon>Teleostei</taxon>
        <taxon>Neoteleostei</taxon>
        <taxon>Acanthomorphata</taxon>
        <taxon>Eupercaria</taxon>
        <taxon>Perciformes</taxon>
        <taxon>Cottioidei</taxon>
        <taxon>Cottales</taxon>
        <taxon>Liparidae</taxon>
        <taxon>Liparis</taxon>
    </lineage>
</organism>